<evidence type="ECO:0000256" key="8">
    <source>
        <dbReference type="ARBA" id="ARBA00023170"/>
    </source>
</evidence>
<dbReference type="InterPro" id="IPR017452">
    <property type="entry name" value="GPCR_Rhodpsn_7TM"/>
</dbReference>
<keyword evidence="8 11" id="KW-0675">Receptor</keyword>
<feature type="domain" description="G-protein coupled receptors family 1 profile" evidence="12">
    <location>
        <begin position="31"/>
        <end position="290"/>
    </location>
</feature>
<keyword evidence="4 11" id="KW-1133">Transmembrane helix</keyword>
<keyword evidence="14" id="KW-1185">Reference proteome</keyword>
<dbReference type="PANTHER" id="PTHR24246">
    <property type="entry name" value="OLFACTORY RECEPTOR AND ADENOSINE RECEPTOR"/>
    <property type="match status" value="1"/>
</dbReference>
<feature type="transmembrane region" description="Helical" evidence="11">
    <location>
        <begin position="173"/>
        <end position="199"/>
    </location>
</feature>
<keyword evidence="3 11" id="KW-0812">Transmembrane</keyword>
<feature type="transmembrane region" description="Helical" evidence="11">
    <location>
        <begin position="52"/>
        <end position="73"/>
    </location>
</feature>
<dbReference type="GeneTree" id="ENSGT01030000234555"/>
<comment type="similarity">
    <text evidence="11">Belongs to the G-protein coupled receptor 1 family.</text>
</comment>
<dbReference type="Pfam" id="PF00001">
    <property type="entry name" value="7tm_1"/>
    <property type="match status" value="1"/>
</dbReference>
<keyword evidence="2 11" id="KW-1003">Cell membrane</keyword>
<evidence type="ECO:0000256" key="4">
    <source>
        <dbReference type="ARBA" id="ARBA00022989"/>
    </source>
</evidence>
<name>A0A8C4RBR0_ERPCA</name>
<dbReference type="Proteomes" id="UP000694620">
    <property type="component" value="Chromosome 1"/>
</dbReference>
<evidence type="ECO:0000259" key="12">
    <source>
        <dbReference type="PROSITE" id="PS50262"/>
    </source>
</evidence>
<dbReference type="SMART" id="SM01381">
    <property type="entry name" value="7TM_GPCR_Srsx"/>
    <property type="match status" value="1"/>
</dbReference>
<evidence type="ECO:0000256" key="10">
    <source>
        <dbReference type="ARBA" id="ARBA00023224"/>
    </source>
</evidence>
<evidence type="ECO:0000313" key="13">
    <source>
        <dbReference type="Ensembl" id="ENSECRP00000000076.1"/>
    </source>
</evidence>
<accession>A0A8C4RBR0</accession>
<dbReference type="PANTHER" id="PTHR24246:SF21">
    <property type="entry name" value="G-PROTEIN COUPLED RECEPTORS FAMILY 1 PROFILE DOMAIN-CONTAINING PROTEIN"/>
    <property type="match status" value="1"/>
</dbReference>
<dbReference type="PRINTS" id="PR00237">
    <property type="entry name" value="GPCRRHODOPSN"/>
</dbReference>
<evidence type="ECO:0000256" key="2">
    <source>
        <dbReference type="ARBA" id="ARBA00022475"/>
    </source>
</evidence>
<dbReference type="GO" id="GO:0005886">
    <property type="term" value="C:plasma membrane"/>
    <property type="evidence" value="ECO:0007669"/>
    <property type="project" value="UniProtKB-SubCell"/>
</dbReference>
<dbReference type="PRINTS" id="PR00424">
    <property type="entry name" value="ADENOSINER"/>
</dbReference>
<feature type="transmembrane region" description="Helical" evidence="11">
    <location>
        <begin position="15"/>
        <end position="40"/>
    </location>
</feature>
<feature type="transmembrane region" description="Helical" evidence="11">
    <location>
        <begin position="270"/>
        <end position="292"/>
    </location>
</feature>
<evidence type="ECO:0000256" key="9">
    <source>
        <dbReference type="ARBA" id="ARBA00023180"/>
    </source>
</evidence>
<organism evidence="13 14">
    <name type="scientific">Erpetoichthys calabaricus</name>
    <name type="common">Rope fish</name>
    <name type="synonym">Calamoichthys calabaricus</name>
    <dbReference type="NCBI Taxonomy" id="27687"/>
    <lineage>
        <taxon>Eukaryota</taxon>
        <taxon>Metazoa</taxon>
        <taxon>Chordata</taxon>
        <taxon>Craniata</taxon>
        <taxon>Vertebrata</taxon>
        <taxon>Euteleostomi</taxon>
        <taxon>Actinopterygii</taxon>
        <taxon>Polypteriformes</taxon>
        <taxon>Polypteridae</taxon>
        <taxon>Erpetoichthys</taxon>
    </lineage>
</organism>
<keyword evidence="10 11" id="KW-0807">Transducer</keyword>
<keyword evidence="5 11" id="KW-0297">G-protein coupled receptor</keyword>
<evidence type="ECO:0000256" key="5">
    <source>
        <dbReference type="ARBA" id="ARBA00023040"/>
    </source>
</evidence>
<feature type="transmembrane region" description="Helical" evidence="11">
    <location>
        <begin position="85"/>
        <end position="109"/>
    </location>
</feature>
<keyword evidence="6 11" id="KW-0472">Membrane</keyword>
<evidence type="ECO:0000256" key="6">
    <source>
        <dbReference type="ARBA" id="ARBA00023136"/>
    </source>
</evidence>
<dbReference type="PROSITE" id="PS00237">
    <property type="entry name" value="G_PROTEIN_RECEP_F1_1"/>
    <property type="match status" value="1"/>
</dbReference>
<feature type="transmembrane region" description="Helical" evidence="11">
    <location>
        <begin position="130"/>
        <end position="153"/>
    </location>
</feature>
<dbReference type="Gene3D" id="1.20.1070.10">
    <property type="entry name" value="Rhodopsin 7-helix transmembrane proteins"/>
    <property type="match status" value="1"/>
</dbReference>
<dbReference type="GO" id="GO:0001609">
    <property type="term" value="F:G protein-coupled adenosine receptor activity"/>
    <property type="evidence" value="ECO:0007669"/>
    <property type="project" value="UniProtKB-UniRule"/>
</dbReference>
<evidence type="ECO:0000313" key="14">
    <source>
        <dbReference type="Proteomes" id="UP000694620"/>
    </source>
</evidence>
<dbReference type="InterPro" id="IPR000276">
    <property type="entry name" value="GPCR_Rhodpsn"/>
</dbReference>
<sequence length="319" mass="36031">MARSEDRNIPADMDIPYITAEVFIAVLALFSNGLVCGSVLRCGKLRTVTNTFLVSLAVADILVGVVVVPSAILSDLGIPLRTSPICVPMTCSLLVLTQASIFGLLLISVERFIAVMQPLSYNVFLRPARVCQMICGSWVLAFAVGLVPMMGWNKKPKCDSTPCMFKQVITNTYIVYFNFLCFILVPLLIMLVLYGQIFWEARQQIRRWAVKSPEVAPECRDKLRPVTLRKEVRTAFSLGLLILAFCICWLPLYAINCYELFTDCYTVPDYIIKIAIILSHANSVVNPALYVFRLRSFRFALRRNLYFKQKNNKVSRSIT</sequence>
<keyword evidence="7 11" id="KW-1015">Disulfide bond</keyword>
<dbReference type="PROSITE" id="PS50262">
    <property type="entry name" value="G_PROTEIN_RECEP_F1_2"/>
    <property type="match status" value="1"/>
</dbReference>
<protein>
    <recommendedName>
        <fullName evidence="12">G-protein coupled receptors family 1 profile domain-containing protein</fullName>
    </recommendedName>
</protein>
<evidence type="ECO:0000256" key="11">
    <source>
        <dbReference type="RuleBase" id="RU201114"/>
    </source>
</evidence>
<evidence type="ECO:0000256" key="3">
    <source>
        <dbReference type="ARBA" id="ARBA00022692"/>
    </source>
</evidence>
<keyword evidence="9 11" id="KW-0325">Glycoprotein</keyword>
<dbReference type="AlphaFoldDB" id="A0A8C4RBR0"/>
<proteinExistence type="inferred from homology"/>
<dbReference type="InterPro" id="IPR001634">
    <property type="entry name" value="Adenosn_rcpt"/>
</dbReference>
<dbReference type="Ensembl" id="ENSECRT00000000080.1">
    <property type="protein sequence ID" value="ENSECRP00000000076.1"/>
    <property type="gene ID" value="ENSECRG00000000055.1"/>
</dbReference>
<feature type="transmembrane region" description="Helical" evidence="11">
    <location>
        <begin position="234"/>
        <end position="255"/>
    </location>
</feature>
<comment type="subcellular location">
    <subcellularLocation>
        <location evidence="1 11">Cell membrane</location>
        <topology evidence="1 11">Multi-pass membrane protein</topology>
    </subcellularLocation>
</comment>
<dbReference type="SUPFAM" id="SSF81321">
    <property type="entry name" value="Family A G protein-coupled receptor-like"/>
    <property type="match status" value="1"/>
</dbReference>
<reference evidence="13" key="1">
    <citation type="submission" date="2021-06" db="EMBL/GenBank/DDBJ databases">
        <authorList>
            <consortium name="Wellcome Sanger Institute Data Sharing"/>
        </authorList>
    </citation>
    <scope>NUCLEOTIDE SEQUENCE [LARGE SCALE GENOMIC DNA]</scope>
</reference>
<reference evidence="13" key="3">
    <citation type="submission" date="2025-09" db="UniProtKB">
        <authorList>
            <consortium name="Ensembl"/>
        </authorList>
    </citation>
    <scope>IDENTIFICATION</scope>
</reference>
<evidence type="ECO:0000256" key="7">
    <source>
        <dbReference type="ARBA" id="ARBA00023157"/>
    </source>
</evidence>
<evidence type="ECO:0000256" key="1">
    <source>
        <dbReference type="ARBA" id="ARBA00004651"/>
    </source>
</evidence>
<reference evidence="13" key="2">
    <citation type="submission" date="2025-08" db="UniProtKB">
        <authorList>
            <consortium name="Ensembl"/>
        </authorList>
    </citation>
    <scope>IDENTIFICATION</scope>
</reference>